<proteinExistence type="predicted"/>
<keyword evidence="3" id="KW-1185">Reference proteome</keyword>
<dbReference type="EMBL" id="WTYZ01000001">
    <property type="protein sequence ID" value="MXO82659.1"/>
    <property type="molecule type" value="Genomic_DNA"/>
</dbReference>
<evidence type="ECO:0000313" key="2">
    <source>
        <dbReference type="EMBL" id="MXO82659.1"/>
    </source>
</evidence>
<name>A0A844Z9V6_9SPHN</name>
<evidence type="ECO:0000256" key="1">
    <source>
        <dbReference type="SAM" id="SignalP"/>
    </source>
</evidence>
<organism evidence="2 3">
    <name type="scientific">Pontixanthobacter aestiaquae</name>
    <dbReference type="NCBI Taxonomy" id="1509367"/>
    <lineage>
        <taxon>Bacteria</taxon>
        <taxon>Pseudomonadati</taxon>
        <taxon>Pseudomonadota</taxon>
        <taxon>Alphaproteobacteria</taxon>
        <taxon>Sphingomonadales</taxon>
        <taxon>Erythrobacteraceae</taxon>
        <taxon>Pontixanthobacter</taxon>
    </lineage>
</organism>
<dbReference type="OrthoDB" id="5489750at2"/>
<evidence type="ECO:0008006" key="4">
    <source>
        <dbReference type="Google" id="ProtNLM"/>
    </source>
</evidence>
<evidence type="ECO:0000313" key="3">
    <source>
        <dbReference type="Proteomes" id="UP000460290"/>
    </source>
</evidence>
<dbReference type="Proteomes" id="UP000460290">
    <property type="component" value="Unassembled WGS sequence"/>
</dbReference>
<sequence>MIGRSLLMGITAFVLAGCGGNAEPGTVTADTAEKFAGVGPGETLYFGGNEPFWGGDVTGEELRYTTPENIEGEVIAVKRFAGMGGLSLSGDLSGATFDMLVTDSPCSDTMADRDYPFTITLKIGEETRSGCGWTDAKPFTGDQNP</sequence>
<gene>
    <name evidence="2" type="ORF">GRI35_04650</name>
</gene>
<feature type="chain" id="PRO_5032953839" description="Lipoprotein" evidence="1">
    <location>
        <begin position="17"/>
        <end position="145"/>
    </location>
</feature>
<dbReference type="RefSeq" id="WP_160613086.1">
    <property type="nucleotide sequence ID" value="NZ_JAUFQM010000001.1"/>
</dbReference>
<dbReference type="AlphaFoldDB" id="A0A844Z9V6"/>
<protein>
    <recommendedName>
        <fullName evidence="4">Lipoprotein</fullName>
    </recommendedName>
</protein>
<dbReference type="PROSITE" id="PS51257">
    <property type="entry name" value="PROKAR_LIPOPROTEIN"/>
    <property type="match status" value="1"/>
</dbReference>
<accession>A0A844Z9V6</accession>
<comment type="caution">
    <text evidence="2">The sequence shown here is derived from an EMBL/GenBank/DDBJ whole genome shotgun (WGS) entry which is preliminary data.</text>
</comment>
<reference evidence="2 3" key="1">
    <citation type="submission" date="2019-12" db="EMBL/GenBank/DDBJ databases">
        <title>Genomic-based taxomic classification of the family Erythrobacteraceae.</title>
        <authorList>
            <person name="Xu L."/>
        </authorList>
    </citation>
    <scope>NUCLEOTIDE SEQUENCE [LARGE SCALE GENOMIC DNA]</scope>
    <source>
        <strain evidence="2 3">KCTC 42006</strain>
    </source>
</reference>
<feature type="signal peptide" evidence="1">
    <location>
        <begin position="1"/>
        <end position="16"/>
    </location>
</feature>
<keyword evidence="1" id="KW-0732">Signal</keyword>